<evidence type="ECO:0000313" key="1">
    <source>
        <dbReference type="EMBL" id="KAJ7020352.1"/>
    </source>
</evidence>
<dbReference type="AlphaFoldDB" id="A0AAD6S743"/>
<accession>A0AAD6S743</accession>
<sequence>MEGRRLIVFMVVGGMTQYLTKVQRMPAEVEHKLEKRIRNFLWAEKTSVTINKETIYAPTELGGRNLLDIIARNEVITVTWLKSYLSFNEDRPLWAFVADELYARNALGDDINVEEALCKNMYLQSWRTNTRNGKLPKDLINMVKVAKKHELSIDGLAISRNIQREMPVWYHNKSRATRRLFNYGEQVGCLWENHNIRTVGEAETLARKAGTTRHMNRPPAKPEYQRPLDQHCTPNVGLSSMNLGHMCTTVTPRPQRGTFGVQVPSKGDLGGWRGVAGAGVLYGGRVDKLPSWHGVGVLYGGRVDKLPSRHGVGVLYGGTVDKLPSRHGVGVLYGGMVDKLPSRYGVGVLDGGTVDKLPNWRGAGVLYRGRVDKLSSQCGVGVLYGGRVDKLPSRCGVGVLYSDRVFSRCGRVDMGRGYHGMGYTSVVEWTKGSAATGISLWAYGALLHDVIYPKAILLGMYQVQGTVVHDVQGTLTLVRGTGYCCSLKPSGAQ</sequence>
<proteinExistence type="predicted"/>
<protein>
    <submittedName>
        <fullName evidence="1">Uncharacterized protein</fullName>
    </submittedName>
</protein>
<keyword evidence="2" id="KW-1185">Reference proteome</keyword>
<dbReference type="EMBL" id="JARJCM010000267">
    <property type="protein sequence ID" value="KAJ7020352.1"/>
    <property type="molecule type" value="Genomic_DNA"/>
</dbReference>
<gene>
    <name evidence="1" type="ORF">C8F04DRAFT_1196800</name>
</gene>
<evidence type="ECO:0000313" key="2">
    <source>
        <dbReference type="Proteomes" id="UP001218188"/>
    </source>
</evidence>
<dbReference type="Proteomes" id="UP001218188">
    <property type="component" value="Unassembled WGS sequence"/>
</dbReference>
<comment type="caution">
    <text evidence="1">The sequence shown here is derived from an EMBL/GenBank/DDBJ whole genome shotgun (WGS) entry which is preliminary data.</text>
</comment>
<organism evidence="1 2">
    <name type="scientific">Mycena alexandri</name>
    <dbReference type="NCBI Taxonomy" id="1745969"/>
    <lineage>
        <taxon>Eukaryota</taxon>
        <taxon>Fungi</taxon>
        <taxon>Dikarya</taxon>
        <taxon>Basidiomycota</taxon>
        <taxon>Agaricomycotina</taxon>
        <taxon>Agaricomycetes</taxon>
        <taxon>Agaricomycetidae</taxon>
        <taxon>Agaricales</taxon>
        <taxon>Marasmiineae</taxon>
        <taxon>Mycenaceae</taxon>
        <taxon>Mycena</taxon>
    </lineage>
</organism>
<reference evidence="1" key="1">
    <citation type="submission" date="2023-03" db="EMBL/GenBank/DDBJ databases">
        <title>Massive genome expansion in bonnet fungi (Mycena s.s.) driven by repeated elements and novel gene families across ecological guilds.</title>
        <authorList>
            <consortium name="Lawrence Berkeley National Laboratory"/>
            <person name="Harder C.B."/>
            <person name="Miyauchi S."/>
            <person name="Viragh M."/>
            <person name="Kuo A."/>
            <person name="Thoen E."/>
            <person name="Andreopoulos B."/>
            <person name="Lu D."/>
            <person name="Skrede I."/>
            <person name="Drula E."/>
            <person name="Henrissat B."/>
            <person name="Morin E."/>
            <person name="Kohler A."/>
            <person name="Barry K."/>
            <person name="LaButti K."/>
            <person name="Morin E."/>
            <person name="Salamov A."/>
            <person name="Lipzen A."/>
            <person name="Mereny Z."/>
            <person name="Hegedus B."/>
            <person name="Baldrian P."/>
            <person name="Stursova M."/>
            <person name="Weitz H."/>
            <person name="Taylor A."/>
            <person name="Grigoriev I.V."/>
            <person name="Nagy L.G."/>
            <person name="Martin F."/>
            <person name="Kauserud H."/>
        </authorList>
    </citation>
    <scope>NUCLEOTIDE SEQUENCE</scope>
    <source>
        <strain evidence="1">CBHHK200</strain>
    </source>
</reference>
<name>A0AAD6S743_9AGAR</name>